<feature type="binding site" evidence="5">
    <location>
        <position position="263"/>
    </location>
    <ligand>
        <name>S-adenosyl-L-methionine</name>
        <dbReference type="ChEBI" id="CHEBI:59789"/>
    </ligand>
</feature>
<dbReference type="Pfam" id="PF01189">
    <property type="entry name" value="Methyltr_RsmB-F"/>
    <property type="match status" value="1"/>
</dbReference>
<organism evidence="7 8">
    <name type="scientific">Rhodobium gokarnense</name>
    <dbReference type="NCBI Taxonomy" id="364296"/>
    <lineage>
        <taxon>Bacteria</taxon>
        <taxon>Pseudomonadati</taxon>
        <taxon>Pseudomonadota</taxon>
        <taxon>Alphaproteobacteria</taxon>
        <taxon>Hyphomicrobiales</taxon>
        <taxon>Rhodobiaceae</taxon>
        <taxon>Rhodobium</taxon>
    </lineage>
</organism>
<accession>A0ABT3HAN6</accession>
<evidence type="ECO:0000259" key="6">
    <source>
        <dbReference type="PROSITE" id="PS51686"/>
    </source>
</evidence>
<evidence type="ECO:0000256" key="1">
    <source>
        <dbReference type="ARBA" id="ARBA00022603"/>
    </source>
</evidence>
<dbReference type="GO" id="GO:0032259">
    <property type="term" value="P:methylation"/>
    <property type="evidence" value="ECO:0007669"/>
    <property type="project" value="UniProtKB-KW"/>
</dbReference>
<keyword evidence="4 5" id="KW-0694">RNA-binding</keyword>
<feature type="active site" description="Nucleophile" evidence="5">
    <location>
        <position position="360"/>
    </location>
</feature>
<name>A0ABT3HAN6_9HYPH</name>
<dbReference type="PANTHER" id="PTHR22807:SF53">
    <property type="entry name" value="RIBOSOMAL RNA SMALL SUBUNIT METHYLTRANSFERASE B-RELATED"/>
    <property type="match status" value="1"/>
</dbReference>
<dbReference type="GO" id="GO:0008168">
    <property type="term" value="F:methyltransferase activity"/>
    <property type="evidence" value="ECO:0007669"/>
    <property type="project" value="UniProtKB-KW"/>
</dbReference>
<evidence type="ECO:0000313" key="7">
    <source>
        <dbReference type="EMBL" id="MCW2307467.1"/>
    </source>
</evidence>
<dbReference type="Pfam" id="PF22458">
    <property type="entry name" value="RsmF-B_ferredox"/>
    <property type="match status" value="1"/>
</dbReference>
<dbReference type="EC" id="2.1.1.176" evidence="7"/>
<reference evidence="8" key="1">
    <citation type="submission" date="2023-07" db="EMBL/GenBank/DDBJ databases">
        <title>Genome sequencing of Purple Non-Sulfur Bacteria from various extreme environments.</title>
        <authorList>
            <person name="Mayer M."/>
        </authorList>
    </citation>
    <scope>NUCLEOTIDE SEQUENCE [LARGE SCALE GENOMIC DNA]</scope>
    <source>
        <strain evidence="8">DSM 17935</strain>
    </source>
</reference>
<dbReference type="InterPro" id="IPR054728">
    <property type="entry name" value="RsmB-like_ferredoxin"/>
</dbReference>
<dbReference type="SUPFAM" id="SSF53335">
    <property type="entry name" value="S-adenosyl-L-methionine-dependent methyltransferases"/>
    <property type="match status" value="1"/>
</dbReference>
<keyword evidence="1 5" id="KW-0489">Methyltransferase</keyword>
<dbReference type="InterPro" id="IPR029063">
    <property type="entry name" value="SAM-dependent_MTases_sf"/>
</dbReference>
<sequence>MKDGGRLTAAIEIIDDIFSRRRPAADALKDWGLGHRFAGSGDRAAIGNLVFDVLRRRLSLAWRMGDESARSLVLGAYGTMWRRDIADLDAVLSDDRHAPEPLSDGERAALSGDVPEGAPDHMRADVPEWLWPEFVAAFGERAVEEGRALAGRAPLDLRVNTLKADREKVAKALARFDAAETPLSPVGLRIAAPEGPKRLPHVQSEDAFRKGWFEVQDEASQLAALLAGGLGGGQSVDYCAGAGGKTLALAAQSRNAGQIYAHDADQRRFGDIRERLKRAGVRNVQLRGPDGDTLADLEGRADTVLVDAPCTGTGTWRRRPDAKWRVAPGALELRIAEQEQVLAEAARLVKPGGHLVYATCSLLAAENEGRIAAFLDANPGFRLTAPADAWLAATGAAMPDGIGVTLKDRGEVARLTPATTETDGFFVALMQRAE</sequence>
<dbReference type="RefSeq" id="WP_264601120.1">
    <property type="nucleotide sequence ID" value="NZ_JAOQNS010000004.1"/>
</dbReference>
<dbReference type="Gene3D" id="3.40.50.150">
    <property type="entry name" value="Vaccinia Virus protein VP39"/>
    <property type="match status" value="1"/>
</dbReference>
<comment type="caution">
    <text evidence="7">The sequence shown here is derived from an EMBL/GenBank/DDBJ whole genome shotgun (WGS) entry which is preliminary data.</text>
</comment>
<dbReference type="EMBL" id="JAOQNS010000004">
    <property type="protein sequence ID" value="MCW2307467.1"/>
    <property type="molecule type" value="Genomic_DNA"/>
</dbReference>
<dbReference type="PROSITE" id="PS51686">
    <property type="entry name" value="SAM_MT_RSMB_NOP"/>
    <property type="match status" value="1"/>
</dbReference>
<keyword evidence="2 5" id="KW-0808">Transferase</keyword>
<keyword evidence="8" id="KW-1185">Reference proteome</keyword>
<feature type="binding site" evidence="5">
    <location>
        <position position="290"/>
    </location>
    <ligand>
        <name>S-adenosyl-L-methionine</name>
        <dbReference type="ChEBI" id="CHEBI:59789"/>
    </ligand>
</feature>
<comment type="caution">
    <text evidence="5">Lacks conserved residue(s) required for the propagation of feature annotation.</text>
</comment>
<evidence type="ECO:0000256" key="2">
    <source>
        <dbReference type="ARBA" id="ARBA00022679"/>
    </source>
</evidence>
<dbReference type="InterPro" id="IPR023267">
    <property type="entry name" value="RCMT"/>
</dbReference>
<dbReference type="Proteomes" id="UP001209755">
    <property type="component" value="Unassembled WGS sequence"/>
</dbReference>
<feature type="binding site" evidence="5">
    <location>
        <position position="307"/>
    </location>
    <ligand>
        <name>S-adenosyl-L-methionine</name>
        <dbReference type="ChEBI" id="CHEBI:59789"/>
    </ligand>
</feature>
<feature type="domain" description="SAM-dependent MTase RsmB/NOP-type" evidence="6">
    <location>
        <begin position="145"/>
        <end position="433"/>
    </location>
</feature>
<dbReference type="InterPro" id="IPR049560">
    <property type="entry name" value="MeTrfase_RsmB-F_NOP2_cat"/>
</dbReference>
<dbReference type="InterPro" id="IPR001678">
    <property type="entry name" value="MeTrfase_RsmB-F_NOP2_dom"/>
</dbReference>
<keyword evidence="3 5" id="KW-0949">S-adenosyl-L-methionine</keyword>
<dbReference type="CDD" id="cd02440">
    <property type="entry name" value="AdoMet_MTases"/>
    <property type="match status" value="1"/>
</dbReference>
<protein>
    <submittedName>
        <fullName evidence="7">16S rRNA (Cytosine967-C5)-methyltransferase</fullName>
        <ecNumber evidence="7">2.1.1.176</ecNumber>
    </submittedName>
</protein>
<dbReference type="PANTHER" id="PTHR22807">
    <property type="entry name" value="NOP2 YEAST -RELATED NOL1/NOP2/FMU SUN DOMAIN-CONTAINING"/>
    <property type="match status" value="1"/>
</dbReference>
<evidence type="ECO:0000313" key="8">
    <source>
        <dbReference type="Proteomes" id="UP001209755"/>
    </source>
</evidence>
<dbReference type="PRINTS" id="PR02008">
    <property type="entry name" value="RCMTFAMILY"/>
</dbReference>
<evidence type="ECO:0000256" key="5">
    <source>
        <dbReference type="PROSITE-ProRule" id="PRU01023"/>
    </source>
</evidence>
<evidence type="ECO:0000256" key="3">
    <source>
        <dbReference type="ARBA" id="ARBA00022691"/>
    </source>
</evidence>
<proteinExistence type="inferred from homology"/>
<gene>
    <name evidence="7" type="ORF">M2319_001798</name>
</gene>
<evidence type="ECO:0000256" key="4">
    <source>
        <dbReference type="ARBA" id="ARBA00022884"/>
    </source>
</evidence>
<comment type="similarity">
    <text evidence="5">Belongs to the class I-like SAM-binding methyltransferase superfamily. RsmB/NOP family.</text>
</comment>